<evidence type="ECO:0000313" key="1">
    <source>
        <dbReference type="EMBL" id="SUZ62329.1"/>
    </source>
</evidence>
<proteinExistence type="predicted"/>
<name>A0A381P7U3_9ZZZZ</name>
<dbReference type="EMBL" id="UINC01000863">
    <property type="protein sequence ID" value="SUZ62329.1"/>
    <property type="molecule type" value="Genomic_DNA"/>
</dbReference>
<gene>
    <name evidence="1" type="ORF">METZ01_LOCUS15183</name>
</gene>
<reference evidence="1" key="1">
    <citation type="submission" date="2018-05" db="EMBL/GenBank/DDBJ databases">
        <authorList>
            <person name="Lanie J.A."/>
            <person name="Ng W.-L."/>
            <person name="Kazmierczak K.M."/>
            <person name="Andrzejewski T.M."/>
            <person name="Davidsen T.M."/>
            <person name="Wayne K.J."/>
            <person name="Tettelin H."/>
            <person name="Glass J.I."/>
            <person name="Rusch D."/>
            <person name="Podicherti R."/>
            <person name="Tsui H.-C.T."/>
            <person name="Winkler M.E."/>
        </authorList>
    </citation>
    <scope>NUCLEOTIDE SEQUENCE</scope>
</reference>
<organism evidence="1">
    <name type="scientific">marine metagenome</name>
    <dbReference type="NCBI Taxonomy" id="408172"/>
    <lineage>
        <taxon>unclassified sequences</taxon>
        <taxon>metagenomes</taxon>
        <taxon>ecological metagenomes</taxon>
    </lineage>
</organism>
<protein>
    <submittedName>
        <fullName evidence="1">Uncharacterized protein</fullName>
    </submittedName>
</protein>
<sequence length="26" mass="2806">MTDDDIIAQMMTLKHAGSNGTKEKIG</sequence>
<accession>A0A381P7U3</accession>
<dbReference type="AlphaFoldDB" id="A0A381P7U3"/>